<dbReference type="AlphaFoldDB" id="A0A6A6AC16"/>
<sequence>MCIATDLAQLKAELGEQAHLLDYAPRSKIKTEVSNDPDGISFKILFGYLREKATNDTRNIWVHLIPASRYRGNVAVHFKSYDAHGHHYEEYETARIGRIVSGCHSAFKVSGRWSKPKLIALAKYYFLVKLVEIGLDEDLRKTQYGLSLSGSFCHDVIMACLDFRDEAERTNCPGRRATPPRCVVEHVDTTDTDSSNKLKFESDTDSTDTLLGEVTQNPSNRATSEREVNFALVSLGTDELVQMLADSHDDEERITEEIDTIGEKIIALQAEQDAKECERLQLAERRHFLLEAKTGDEIYSLGRKVERMHGSKRRRVE</sequence>
<dbReference type="GeneID" id="54407195"/>
<dbReference type="EMBL" id="ML977508">
    <property type="protein sequence ID" value="KAF2128685.1"/>
    <property type="molecule type" value="Genomic_DNA"/>
</dbReference>
<protein>
    <submittedName>
        <fullName evidence="1">Uncharacterized protein</fullName>
    </submittedName>
</protein>
<dbReference type="OrthoDB" id="3793088at2759"/>
<keyword evidence="2" id="KW-1185">Reference proteome</keyword>
<dbReference type="RefSeq" id="XP_033523074.1">
    <property type="nucleotide sequence ID" value="XM_033666763.1"/>
</dbReference>
<reference evidence="1" key="1">
    <citation type="journal article" date="2020" name="Stud. Mycol.">
        <title>101 Dothideomycetes genomes: a test case for predicting lifestyles and emergence of pathogens.</title>
        <authorList>
            <person name="Haridas S."/>
            <person name="Albert R."/>
            <person name="Binder M."/>
            <person name="Bloem J."/>
            <person name="Labutti K."/>
            <person name="Salamov A."/>
            <person name="Andreopoulos B."/>
            <person name="Baker S."/>
            <person name="Barry K."/>
            <person name="Bills G."/>
            <person name="Bluhm B."/>
            <person name="Cannon C."/>
            <person name="Castanera R."/>
            <person name="Culley D."/>
            <person name="Daum C."/>
            <person name="Ezra D."/>
            <person name="Gonzalez J."/>
            <person name="Henrissat B."/>
            <person name="Kuo A."/>
            <person name="Liang C."/>
            <person name="Lipzen A."/>
            <person name="Lutzoni F."/>
            <person name="Magnuson J."/>
            <person name="Mondo S."/>
            <person name="Nolan M."/>
            <person name="Ohm R."/>
            <person name="Pangilinan J."/>
            <person name="Park H.-J."/>
            <person name="Ramirez L."/>
            <person name="Alfaro M."/>
            <person name="Sun H."/>
            <person name="Tritt A."/>
            <person name="Yoshinaga Y."/>
            <person name="Zwiers L.-H."/>
            <person name="Turgeon B."/>
            <person name="Goodwin S."/>
            <person name="Spatafora J."/>
            <person name="Crous P."/>
            <person name="Grigoriev I."/>
        </authorList>
    </citation>
    <scope>NUCLEOTIDE SEQUENCE</scope>
    <source>
        <strain evidence="1">CBS 119687</strain>
    </source>
</reference>
<name>A0A6A6AC16_9PLEO</name>
<evidence type="ECO:0000313" key="2">
    <source>
        <dbReference type="Proteomes" id="UP000799771"/>
    </source>
</evidence>
<organism evidence="1 2">
    <name type="scientific">Dothidotthia symphoricarpi CBS 119687</name>
    <dbReference type="NCBI Taxonomy" id="1392245"/>
    <lineage>
        <taxon>Eukaryota</taxon>
        <taxon>Fungi</taxon>
        <taxon>Dikarya</taxon>
        <taxon>Ascomycota</taxon>
        <taxon>Pezizomycotina</taxon>
        <taxon>Dothideomycetes</taxon>
        <taxon>Pleosporomycetidae</taxon>
        <taxon>Pleosporales</taxon>
        <taxon>Dothidotthiaceae</taxon>
        <taxon>Dothidotthia</taxon>
    </lineage>
</organism>
<dbReference type="Proteomes" id="UP000799771">
    <property type="component" value="Unassembled WGS sequence"/>
</dbReference>
<accession>A0A6A6AC16</accession>
<proteinExistence type="predicted"/>
<gene>
    <name evidence="1" type="ORF">P153DRAFT_357993</name>
</gene>
<evidence type="ECO:0000313" key="1">
    <source>
        <dbReference type="EMBL" id="KAF2128685.1"/>
    </source>
</evidence>